<evidence type="ECO:0008006" key="3">
    <source>
        <dbReference type="Google" id="ProtNLM"/>
    </source>
</evidence>
<accession>A0A6A6PTX6</accession>
<name>A0A6A6PTX6_9PEZI</name>
<dbReference type="GeneID" id="54470524"/>
<organism evidence="1 2">
    <name type="scientific">Neohortaea acidophila</name>
    <dbReference type="NCBI Taxonomy" id="245834"/>
    <lineage>
        <taxon>Eukaryota</taxon>
        <taxon>Fungi</taxon>
        <taxon>Dikarya</taxon>
        <taxon>Ascomycota</taxon>
        <taxon>Pezizomycotina</taxon>
        <taxon>Dothideomycetes</taxon>
        <taxon>Dothideomycetidae</taxon>
        <taxon>Mycosphaerellales</taxon>
        <taxon>Teratosphaeriaceae</taxon>
        <taxon>Neohortaea</taxon>
    </lineage>
</organism>
<sequence length="208" mass="24267">MDSTRPETRPSAFWTLPLEIRELIYNFHLQSTPHLDRGSPPSEPPLTLACKQIRREALPLYYSAYKLHVQTFIRSSYHRQIWLRTEHWYHGIAPAKFKQIRHFQLNFALIDPYTGERVPVEFHVDLPKRDGCFTIRQSFARSWIRNPHRIGDPADFDDLIVVLRDHLDGVLSTISKQGRIVEGLSAEDVDRLVKIDPDSLPLFTQIQS</sequence>
<dbReference type="EMBL" id="MU001635">
    <property type="protein sequence ID" value="KAF2483134.1"/>
    <property type="molecule type" value="Genomic_DNA"/>
</dbReference>
<keyword evidence="2" id="KW-1185">Reference proteome</keyword>
<proteinExistence type="predicted"/>
<dbReference type="PANTHER" id="PTHR42085">
    <property type="entry name" value="F-BOX DOMAIN-CONTAINING PROTEIN"/>
    <property type="match status" value="1"/>
</dbReference>
<dbReference type="Proteomes" id="UP000799767">
    <property type="component" value="Unassembled WGS sequence"/>
</dbReference>
<dbReference type="PANTHER" id="PTHR42085:SF2">
    <property type="entry name" value="F-BOX DOMAIN-CONTAINING PROTEIN"/>
    <property type="match status" value="1"/>
</dbReference>
<gene>
    <name evidence="1" type="ORF">BDY17DRAFT_142048</name>
</gene>
<dbReference type="RefSeq" id="XP_033589704.1">
    <property type="nucleotide sequence ID" value="XM_033729522.1"/>
</dbReference>
<reference evidence="1" key="1">
    <citation type="journal article" date="2020" name="Stud. Mycol.">
        <title>101 Dothideomycetes genomes: a test case for predicting lifestyles and emergence of pathogens.</title>
        <authorList>
            <person name="Haridas S."/>
            <person name="Albert R."/>
            <person name="Binder M."/>
            <person name="Bloem J."/>
            <person name="Labutti K."/>
            <person name="Salamov A."/>
            <person name="Andreopoulos B."/>
            <person name="Baker S."/>
            <person name="Barry K."/>
            <person name="Bills G."/>
            <person name="Bluhm B."/>
            <person name="Cannon C."/>
            <person name="Castanera R."/>
            <person name="Culley D."/>
            <person name="Daum C."/>
            <person name="Ezra D."/>
            <person name="Gonzalez J."/>
            <person name="Henrissat B."/>
            <person name="Kuo A."/>
            <person name="Liang C."/>
            <person name="Lipzen A."/>
            <person name="Lutzoni F."/>
            <person name="Magnuson J."/>
            <person name="Mondo S."/>
            <person name="Nolan M."/>
            <person name="Ohm R."/>
            <person name="Pangilinan J."/>
            <person name="Park H.-J."/>
            <person name="Ramirez L."/>
            <person name="Alfaro M."/>
            <person name="Sun H."/>
            <person name="Tritt A."/>
            <person name="Yoshinaga Y."/>
            <person name="Zwiers L.-H."/>
            <person name="Turgeon B."/>
            <person name="Goodwin S."/>
            <person name="Spatafora J."/>
            <person name="Crous P."/>
            <person name="Grigoriev I."/>
        </authorList>
    </citation>
    <scope>NUCLEOTIDE SEQUENCE</scope>
    <source>
        <strain evidence="1">CBS 113389</strain>
    </source>
</reference>
<evidence type="ECO:0000313" key="1">
    <source>
        <dbReference type="EMBL" id="KAF2483134.1"/>
    </source>
</evidence>
<dbReference type="InterPro" id="IPR038883">
    <property type="entry name" value="AN11006-like"/>
</dbReference>
<protein>
    <recommendedName>
        <fullName evidence="3">F-box domain-containing protein</fullName>
    </recommendedName>
</protein>
<dbReference type="AlphaFoldDB" id="A0A6A6PTX6"/>
<dbReference type="OrthoDB" id="3632925at2759"/>
<evidence type="ECO:0000313" key="2">
    <source>
        <dbReference type="Proteomes" id="UP000799767"/>
    </source>
</evidence>